<sequence length="178" mass="18653">MDASCPLNEVATTSFASGGGFSNVFPTADYQVGAVQAYLSNVTLGFTGYSNFTNFSDITSGVFNLNGRAYPDVSAIGDRFVTAYDEELYLVGGTSLAAPVWAAIITRINEERLAANKSTVGFINPTLYANPQVLNDITVGSNPACGSTGFLAAPGWDPVTGLGSPNYPKLLNLFMGLP</sequence>
<organism evidence="3 4">
    <name type="scientific">Phaeoacremonium minimum (strain UCR-PA7)</name>
    <name type="common">Esca disease fungus</name>
    <name type="synonym">Togninia minima</name>
    <dbReference type="NCBI Taxonomy" id="1286976"/>
    <lineage>
        <taxon>Eukaryota</taxon>
        <taxon>Fungi</taxon>
        <taxon>Dikarya</taxon>
        <taxon>Ascomycota</taxon>
        <taxon>Pezizomycotina</taxon>
        <taxon>Sordariomycetes</taxon>
        <taxon>Sordariomycetidae</taxon>
        <taxon>Togniniales</taxon>
        <taxon>Togniniaceae</taxon>
        <taxon>Phaeoacremonium</taxon>
    </lineage>
</organism>
<dbReference type="InterPro" id="IPR030400">
    <property type="entry name" value="Sedolisin_dom"/>
</dbReference>
<dbReference type="KEGG" id="tmn:UCRPA7_4143"/>
<dbReference type="SUPFAM" id="SSF52743">
    <property type="entry name" value="Subtilisin-like"/>
    <property type="match status" value="1"/>
</dbReference>
<dbReference type="PANTHER" id="PTHR14218">
    <property type="entry name" value="PROTEASE S8 TRIPEPTIDYL PEPTIDASE I CLN2"/>
    <property type="match status" value="1"/>
</dbReference>
<feature type="binding site" evidence="1">
    <location>
        <position position="137"/>
    </location>
    <ligand>
        <name>Ca(2+)</name>
        <dbReference type="ChEBI" id="CHEBI:29108"/>
    </ligand>
</feature>
<dbReference type="GO" id="GO:0008240">
    <property type="term" value="F:tripeptidyl-peptidase activity"/>
    <property type="evidence" value="ECO:0007669"/>
    <property type="project" value="TreeGrafter"/>
</dbReference>
<evidence type="ECO:0000259" key="2">
    <source>
        <dbReference type="PROSITE" id="PS51695"/>
    </source>
</evidence>
<evidence type="ECO:0000256" key="1">
    <source>
        <dbReference type="PROSITE-ProRule" id="PRU01032"/>
    </source>
</evidence>
<dbReference type="HOGENOM" id="CLU_013783_0_1_1"/>
<keyword evidence="1" id="KW-0479">Metal-binding</keyword>
<keyword evidence="1" id="KW-0106">Calcium</keyword>
<reference evidence="4" key="1">
    <citation type="journal article" date="2013" name="Genome Announc.">
        <title>Draft genome sequence of the ascomycete Phaeoacremonium aleophilum strain UCR-PA7, a causal agent of the esca disease complex in grapevines.</title>
        <authorList>
            <person name="Blanco-Ulate B."/>
            <person name="Rolshausen P."/>
            <person name="Cantu D."/>
        </authorList>
    </citation>
    <scope>NUCLEOTIDE SEQUENCE [LARGE SCALE GENOMIC DNA]</scope>
    <source>
        <strain evidence="4">UCR-PA7</strain>
    </source>
</reference>
<dbReference type="PROSITE" id="PS51695">
    <property type="entry name" value="SEDOLISIN"/>
    <property type="match status" value="1"/>
</dbReference>
<keyword evidence="4" id="KW-1185">Reference proteome</keyword>
<keyword evidence="3" id="KW-0378">Hydrolase</keyword>
<dbReference type="GeneID" id="19324564"/>
<keyword evidence="3" id="KW-0645">Protease</keyword>
<dbReference type="GO" id="GO:0006508">
    <property type="term" value="P:proteolysis"/>
    <property type="evidence" value="ECO:0007669"/>
    <property type="project" value="UniProtKB-KW"/>
</dbReference>
<dbReference type="EMBL" id="KB933097">
    <property type="protein sequence ID" value="EOO00369.1"/>
    <property type="molecule type" value="Genomic_DNA"/>
</dbReference>
<name>R8BLZ2_PHAM7</name>
<evidence type="ECO:0000313" key="3">
    <source>
        <dbReference type="EMBL" id="EOO00369.1"/>
    </source>
</evidence>
<gene>
    <name evidence="3" type="ORF">UCRPA7_4143</name>
</gene>
<dbReference type="AlphaFoldDB" id="R8BLZ2"/>
<feature type="binding site" evidence="1">
    <location>
        <position position="155"/>
    </location>
    <ligand>
        <name>Ca(2+)</name>
        <dbReference type="ChEBI" id="CHEBI:29108"/>
    </ligand>
</feature>
<accession>R8BLZ2</accession>
<comment type="cofactor">
    <cofactor evidence="1">
        <name>Ca(2+)</name>
        <dbReference type="ChEBI" id="CHEBI:29108"/>
    </cofactor>
    <text evidence="1">Binds 1 Ca(2+) ion per subunit.</text>
</comment>
<protein>
    <submittedName>
        <fullName evidence="3">Putative alkaline serine protease protein</fullName>
    </submittedName>
</protein>
<dbReference type="Proteomes" id="UP000014074">
    <property type="component" value="Unassembled WGS sequence"/>
</dbReference>
<dbReference type="RefSeq" id="XP_007914882.1">
    <property type="nucleotide sequence ID" value="XM_007916691.1"/>
</dbReference>
<comment type="caution">
    <text evidence="1">Lacks conserved residue(s) required for the propagation of feature annotation.</text>
</comment>
<feature type="binding site" evidence="1">
    <location>
        <position position="136"/>
    </location>
    <ligand>
        <name>Ca(2+)</name>
        <dbReference type="ChEBI" id="CHEBI:29108"/>
    </ligand>
</feature>
<evidence type="ECO:0000313" key="4">
    <source>
        <dbReference type="Proteomes" id="UP000014074"/>
    </source>
</evidence>
<dbReference type="eggNOG" id="ENOG502QTN1">
    <property type="taxonomic scope" value="Eukaryota"/>
</dbReference>
<dbReference type="GO" id="GO:0004252">
    <property type="term" value="F:serine-type endopeptidase activity"/>
    <property type="evidence" value="ECO:0007669"/>
    <property type="project" value="InterPro"/>
</dbReference>
<feature type="binding site" evidence="1">
    <location>
        <position position="157"/>
    </location>
    <ligand>
        <name>Ca(2+)</name>
        <dbReference type="ChEBI" id="CHEBI:29108"/>
    </ligand>
</feature>
<dbReference type="PANTHER" id="PTHR14218:SF19">
    <property type="entry name" value="SERINE PROTEASE AORO, PUTATIVE (AFU_ORTHOLOGUE AFUA_6G10250)-RELATED"/>
    <property type="match status" value="1"/>
</dbReference>
<dbReference type="GO" id="GO:0046872">
    <property type="term" value="F:metal ion binding"/>
    <property type="evidence" value="ECO:0007669"/>
    <property type="project" value="UniProtKB-UniRule"/>
</dbReference>
<dbReference type="InterPro" id="IPR036852">
    <property type="entry name" value="Peptidase_S8/S53_dom_sf"/>
</dbReference>
<dbReference type="OrthoDB" id="409122at2759"/>
<dbReference type="Gene3D" id="3.40.50.200">
    <property type="entry name" value="Peptidase S8/S53 domain"/>
    <property type="match status" value="1"/>
</dbReference>
<proteinExistence type="predicted"/>
<dbReference type="InterPro" id="IPR050819">
    <property type="entry name" value="Tripeptidyl-peptidase_I"/>
</dbReference>
<feature type="domain" description="Peptidase S53" evidence="2">
    <location>
        <begin position="1"/>
        <end position="177"/>
    </location>
</feature>